<sequence length="149" mass="16136">MRDVRHEEGDVDAEAAPQPERRPPADARAEPRHAAEPDGAEGHQTETSEFGGARMHPGERVVVVDSGAQSGEAEADDVGPVQAGDFGGGESDDADERERREAAPDPERRSHRPWLAQEDEHPGEREGDRVHGVQACQKESAEVHVAPQM</sequence>
<reference evidence="3" key="1">
    <citation type="submission" date="2016-11" db="UniProtKB">
        <authorList>
            <consortium name="WormBaseParasite"/>
        </authorList>
    </citation>
    <scope>IDENTIFICATION</scope>
</reference>
<evidence type="ECO:0000313" key="3">
    <source>
        <dbReference type="WBParaSite" id="L893_g31511.t1"/>
    </source>
</evidence>
<feature type="compositionally biased region" description="Basic and acidic residues" evidence="1">
    <location>
        <begin position="118"/>
        <end position="131"/>
    </location>
</feature>
<dbReference type="Proteomes" id="UP000095287">
    <property type="component" value="Unplaced"/>
</dbReference>
<organism evidence="2 3">
    <name type="scientific">Steinernema glaseri</name>
    <dbReference type="NCBI Taxonomy" id="37863"/>
    <lineage>
        <taxon>Eukaryota</taxon>
        <taxon>Metazoa</taxon>
        <taxon>Ecdysozoa</taxon>
        <taxon>Nematoda</taxon>
        <taxon>Chromadorea</taxon>
        <taxon>Rhabditida</taxon>
        <taxon>Tylenchina</taxon>
        <taxon>Panagrolaimomorpha</taxon>
        <taxon>Strongyloidoidea</taxon>
        <taxon>Steinernematidae</taxon>
        <taxon>Steinernema</taxon>
    </lineage>
</organism>
<name>A0A1I8A0N5_9BILA</name>
<evidence type="ECO:0000256" key="1">
    <source>
        <dbReference type="SAM" id="MobiDB-lite"/>
    </source>
</evidence>
<protein>
    <submittedName>
        <fullName evidence="3">Uncharacterized protein</fullName>
    </submittedName>
</protein>
<dbReference type="WBParaSite" id="L893_g31511.t1">
    <property type="protein sequence ID" value="L893_g31511.t1"/>
    <property type="gene ID" value="L893_g31511"/>
</dbReference>
<feature type="compositionally biased region" description="Basic and acidic residues" evidence="1">
    <location>
        <begin position="96"/>
        <end position="108"/>
    </location>
</feature>
<keyword evidence="2" id="KW-1185">Reference proteome</keyword>
<proteinExistence type="predicted"/>
<evidence type="ECO:0000313" key="2">
    <source>
        <dbReference type="Proteomes" id="UP000095287"/>
    </source>
</evidence>
<feature type="region of interest" description="Disordered" evidence="1">
    <location>
        <begin position="1"/>
        <end position="131"/>
    </location>
</feature>
<feature type="compositionally biased region" description="Basic and acidic residues" evidence="1">
    <location>
        <begin position="19"/>
        <end position="46"/>
    </location>
</feature>
<accession>A0A1I8A0N5</accession>
<dbReference type="AlphaFoldDB" id="A0A1I8A0N5"/>